<dbReference type="Pfam" id="PF00482">
    <property type="entry name" value="T2SSF"/>
    <property type="match status" value="2"/>
</dbReference>
<feature type="domain" description="Type II secretion system protein GspF" evidence="8">
    <location>
        <begin position="59"/>
        <end position="182"/>
    </location>
</feature>
<evidence type="ECO:0000256" key="4">
    <source>
        <dbReference type="ARBA" id="ARBA00022692"/>
    </source>
</evidence>
<dbReference type="PRINTS" id="PR00812">
    <property type="entry name" value="BCTERIALGSPF"/>
</dbReference>
<feature type="transmembrane region" description="Helical" evidence="7">
    <location>
        <begin position="158"/>
        <end position="181"/>
    </location>
</feature>
<name>A0A414Q0G6_FUSMR</name>
<comment type="subcellular location">
    <subcellularLocation>
        <location evidence="1">Cell membrane</location>
        <topology evidence="1">Multi-pass membrane protein</topology>
    </subcellularLocation>
</comment>
<evidence type="ECO:0000259" key="8">
    <source>
        <dbReference type="Pfam" id="PF00482"/>
    </source>
</evidence>
<reference evidence="9 10" key="1">
    <citation type="submission" date="2018-08" db="EMBL/GenBank/DDBJ databases">
        <title>A genome reference for cultivated species of the human gut microbiota.</title>
        <authorList>
            <person name="Zou Y."/>
            <person name="Xue W."/>
            <person name="Luo G."/>
        </authorList>
    </citation>
    <scope>NUCLEOTIDE SEQUENCE [LARGE SCALE GENOMIC DNA]</scope>
    <source>
        <strain evidence="9 10">AM25-1</strain>
    </source>
</reference>
<dbReference type="PANTHER" id="PTHR30012">
    <property type="entry name" value="GENERAL SECRETION PATHWAY PROTEIN"/>
    <property type="match status" value="1"/>
</dbReference>
<keyword evidence="5 7" id="KW-1133">Transmembrane helix</keyword>
<dbReference type="InterPro" id="IPR003004">
    <property type="entry name" value="GspF/PilC"/>
</dbReference>
<feature type="transmembrane region" description="Helical" evidence="7">
    <location>
        <begin position="201"/>
        <end position="224"/>
    </location>
</feature>
<comment type="similarity">
    <text evidence="2">Belongs to the GSP F family.</text>
</comment>
<protein>
    <submittedName>
        <fullName evidence="9">Type II secretion system F family protein</fullName>
    </submittedName>
</protein>
<sequence>MKTYFFKAYNIDRKKVSSTLEFNSAKEFHRYLNKNRLTLISYKIITPKYKITQENILIFTQNLKTLLDSGLTISLVLDILSTQEKDIQFSKVIKNIRDKILNGNSIYSAFYDYNTIFGDTYLNLLLAGEESGELVENLDKICEIISLKEKIKKNIKEALFYPAIVFVFTIFLLIFMLTFVFPNFISLFQDTNTTLPLLTKIIIFLSQNIFYILLILSILILFFIKILKKLPLEKYQSFIFTLPFYGKIVKKNLIISLCQNFSIMNKAGINIIDILETLKKATPYIFLQKELQKIKLKIKIGNTIEEAFLSTNLFSSTEIKTISIGEKTGRLSEAFSSISFILQKDLESYLFKLTTLLQPFLLLILGIIIGIIVLAIYLPIFNITDLII</sequence>
<dbReference type="EMBL" id="QRHL01000002">
    <property type="protein sequence ID" value="RHF74276.1"/>
    <property type="molecule type" value="Genomic_DNA"/>
</dbReference>
<gene>
    <name evidence="9" type="ORF">DW663_02075</name>
</gene>
<dbReference type="InterPro" id="IPR042094">
    <property type="entry name" value="T2SS_GspF_sf"/>
</dbReference>
<dbReference type="GO" id="GO:0005886">
    <property type="term" value="C:plasma membrane"/>
    <property type="evidence" value="ECO:0007669"/>
    <property type="project" value="UniProtKB-SubCell"/>
</dbReference>
<comment type="caution">
    <text evidence="9">The sequence shown here is derived from an EMBL/GenBank/DDBJ whole genome shotgun (WGS) entry which is preliminary data.</text>
</comment>
<evidence type="ECO:0000256" key="7">
    <source>
        <dbReference type="SAM" id="Phobius"/>
    </source>
</evidence>
<evidence type="ECO:0000313" key="9">
    <source>
        <dbReference type="EMBL" id="RHF74276.1"/>
    </source>
</evidence>
<keyword evidence="4 7" id="KW-0812">Transmembrane</keyword>
<dbReference type="InterPro" id="IPR018076">
    <property type="entry name" value="T2SS_GspF_dom"/>
</dbReference>
<evidence type="ECO:0000256" key="1">
    <source>
        <dbReference type="ARBA" id="ARBA00004651"/>
    </source>
</evidence>
<keyword evidence="3" id="KW-1003">Cell membrane</keyword>
<evidence type="ECO:0000256" key="5">
    <source>
        <dbReference type="ARBA" id="ARBA00022989"/>
    </source>
</evidence>
<feature type="domain" description="Type II secretion system protein GspF" evidence="8">
    <location>
        <begin position="258"/>
        <end position="379"/>
    </location>
</feature>
<organism evidence="9 10">
    <name type="scientific">Fusobacterium mortiferum</name>
    <dbReference type="NCBI Taxonomy" id="850"/>
    <lineage>
        <taxon>Bacteria</taxon>
        <taxon>Fusobacteriati</taxon>
        <taxon>Fusobacteriota</taxon>
        <taxon>Fusobacteriia</taxon>
        <taxon>Fusobacteriales</taxon>
        <taxon>Fusobacteriaceae</taxon>
        <taxon>Fusobacterium</taxon>
    </lineage>
</organism>
<evidence type="ECO:0000256" key="2">
    <source>
        <dbReference type="ARBA" id="ARBA00005745"/>
    </source>
</evidence>
<feature type="transmembrane region" description="Helical" evidence="7">
    <location>
        <begin position="360"/>
        <end position="380"/>
    </location>
</feature>
<evidence type="ECO:0000256" key="3">
    <source>
        <dbReference type="ARBA" id="ARBA00022475"/>
    </source>
</evidence>
<dbReference type="RefSeq" id="WP_118233979.1">
    <property type="nucleotide sequence ID" value="NZ_QRHL01000002.1"/>
</dbReference>
<dbReference type="PANTHER" id="PTHR30012:SF0">
    <property type="entry name" value="TYPE II SECRETION SYSTEM PROTEIN F-RELATED"/>
    <property type="match status" value="1"/>
</dbReference>
<dbReference type="Gene3D" id="1.20.81.30">
    <property type="entry name" value="Type II secretion system (T2SS), domain F"/>
    <property type="match status" value="2"/>
</dbReference>
<proteinExistence type="inferred from homology"/>
<keyword evidence="6 7" id="KW-0472">Membrane</keyword>
<dbReference type="Proteomes" id="UP000284676">
    <property type="component" value="Unassembled WGS sequence"/>
</dbReference>
<evidence type="ECO:0000256" key="6">
    <source>
        <dbReference type="ARBA" id="ARBA00023136"/>
    </source>
</evidence>
<evidence type="ECO:0000313" key="10">
    <source>
        <dbReference type="Proteomes" id="UP000284676"/>
    </source>
</evidence>
<dbReference type="AlphaFoldDB" id="A0A414Q0G6"/>
<accession>A0A414Q0G6</accession>